<dbReference type="InterPro" id="IPR043128">
    <property type="entry name" value="Rev_trsase/Diguanyl_cyclase"/>
</dbReference>
<proteinExistence type="predicted"/>
<dbReference type="PANTHER" id="PTHR44757">
    <property type="entry name" value="DIGUANYLATE CYCLASE DGCP"/>
    <property type="match status" value="1"/>
</dbReference>
<dbReference type="InterPro" id="IPR029787">
    <property type="entry name" value="Nucleotide_cyclase"/>
</dbReference>
<keyword evidence="3" id="KW-1185">Reference proteome</keyword>
<dbReference type="SUPFAM" id="SSF55073">
    <property type="entry name" value="Nucleotide cyclase"/>
    <property type="match status" value="1"/>
</dbReference>
<dbReference type="AlphaFoldDB" id="A0A2T4JV92"/>
<dbReference type="OrthoDB" id="9789238at2"/>
<gene>
    <name evidence="2" type="ORF">C5F48_11110</name>
</gene>
<dbReference type="Pfam" id="PF00990">
    <property type="entry name" value="GGDEF"/>
    <property type="match status" value="1"/>
</dbReference>
<dbReference type="Proteomes" id="UP000241010">
    <property type="component" value="Unassembled WGS sequence"/>
</dbReference>
<dbReference type="InterPro" id="IPR000160">
    <property type="entry name" value="GGDEF_dom"/>
</dbReference>
<dbReference type="SMART" id="SM00267">
    <property type="entry name" value="GGDEF"/>
    <property type="match status" value="1"/>
</dbReference>
<dbReference type="SUPFAM" id="SSF55785">
    <property type="entry name" value="PYP-like sensor domain (PAS domain)"/>
    <property type="match status" value="1"/>
</dbReference>
<dbReference type="Gene3D" id="3.30.70.270">
    <property type="match status" value="1"/>
</dbReference>
<accession>A0A2T4JV92</accession>
<evidence type="ECO:0000313" key="3">
    <source>
        <dbReference type="Proteomes" id="UP000241010"/>
    </source>
</evidence>
<dbReference type="PANTHER" id="PTHR44757:SF2">
    <property type="entry name" value="BIOFILM ARCHITECTURE MAINTENANCE PROTEIN MBAA"/>
    <property type="match status" value="1"/>
</dbReference>
<sequence length="480" mass="54746">MDASNQLSDGVFDLAPISMWLEDFSGVRQLFDKWRAQGVEDLIAFFREDPARVAECSRRIRILKVNPRTLSLFEANDLGHLTENLHLVFRDEMLRTHVLELAQLWNGKTEFASDAVNYTLTGRRLDIQLRGTILPGHERTWDRLLITIEDQTGREMARRGEVSSRRYAEGIFEHSPVSLWVEDFSRIRQLLEGLRQRGIVDLRTFTDVHPEFVRQCMSEIRVITVNRATLDMFAAPDKHSLLQRLKEVFRDDMAAHFREQLIELWNGNLFQHREVVNYALDGAARHVIMQFSVLPGHEKDWSLVQVALTDITARKKAEAYLEYLGRHDVLTTLNNRGYYIDELNRLERMGVRPVSVIILDLNGLKQINDTWGHDAGDNLLRRVGEVLKEAAGATAHAARIGGDEFALVMPGCNEAAAVAMEATILRLLELNNQFHSTMPLSLSIGRATGTIGETVEAIARRADLGMYEEKRKFYQARDGA</sequence>
<dbReference type="InterPro" id="IPR013656">
    <property type="entry name" value="PAS_4"/>
</dbReference>
<organism evidence="2 3">
    <name type="scientific">Cereibacter changlensis JA139</name>
    <dbReference type="NCBI Taxonomy" id="1188249"/>
    <lineage>
        <taxon>Bacteria</taxon>
        <taxon>Pseudomonadati</taxon>
        <taxon>Pseudomonadota</taxon>
        <taxon>Alphaproteobacteria</taxon>
        <taxon>Rhodobacterales</taxon>
        <taxon>Paracoccaceae</taxon>
        <taxon>Cereibacter</taxon>
    </lineage>
</organism>
<protein>
    <submittedName>
        <fullName evidence="2">Histidine kinase</fullName>
    </submittedName>
</protein>
<evidence type="ECO:0000313" key="2">
    <source>
        <dbReference type="EMBL" id="PTE21683.1"/>
    </source>
</evidence>
<keyword evidence="2" id="KW-0808">Transferase</keyword>
<reference evidence="2 3" key="1">
    <citation type="submission" date="2018-03" db="EMBL/GenBank/DDBJ databases">
        <title>Cereibacter changlensis.</title>
        <authorList>
            <person name="Meyer T.E."/>
            <person name="Miller S."/>
            <person name="Lodha T."/>
            <person name="Gandham S."/>
            <person name="Chintalapati S."/>
            <person name="Chintalapati V.R."/>
        </authorList>
    </citation>
    <scope>NUCLEOTIDE SEQUENCE [LARGE SCALE GENOMIC DNA]</scope>
    <source>
        <strain evidence="2 3">JA139</strain>
    </source>
</reference>
<dbReference type="PROSITE" id="PS50887">
    <property type="entry name" value="GGDEF"/>
    <property type="match status" value="1"/>
</dbReference>
<dbReference type="Gene3D" id="3.30.450.20">
    <property type="entry name" value="PAS domain"/>
    <property type="match status" value="1"/>
</dbReference>
<dbReference type="Pfam" id="PF08448">
    <property type="entry name" value="PAS_4"/>
    <property type="match status" value="1"/>
</dbReference>
<name>A0A2T4JV92_9RHOB</name>
<feature type="domain" description="GGDEF" evidence="1">
    <location>
        <begin position="352"/>
        <end position="480"/>
    </location>
</feature>
<dbReference type="EMBL" id="PZKG01000042">
    <property type="protein sequence ID" value="PTE21683.1"/>
    <property type="molecule type" value="Genomic_DNA"/>
</dbReference>
<dbReference type="CDD" id="cd01949">
    <property type="entry name" value="GGDEF"/>
    <property type="match status" value="1"/>
</dbReference>
<comment type="caution">
    <text evidence="2">The sequence shown here is derived from an EMBL/GenBank/DDBJ whole genome shotgun (WGS) entry which is preliminary data.</text>
</comment>
<evidence type="ECO:0000259" key="1">
    <source>
        <dbReference type="PROSITE" id="PS50887"/>
    </source>
</evidence>
<dbReference type="GO" id="GO:0016301">
    <property type="term" value="F:kinase activity"/>
    <property type="evidence" value="ECO:0007669"/>
    <property type="project" value="UniProtKB-KW"/>
</dbReference>
<dbReference type="NCBIfam" id="TIGR00254">
    <property type="entry name" value="GGDEF"/>
    <property type="match status" value="1"/>
</dbReference>
<dbReference type="InterPro" id="IPR052155">
    <property type="entry name" value="Biofilm_reg_signaling"/>
</dbReference>
<keyword evidence="2" id="KW-0418">Kinase</keyword>
<dbReference type="InterPro" id="IPR035965">
    <property type="entry name" value="PAS-like_dom_sf"/>
</dbReference>